<dbReference type="InterPro" id="IPR021334">
    <property type="entry name" value="DUF2947"/>
</dbReference>
<evidence type="ECO:0000313" key="2">
    <source>
        <dbReference type="Proteomes" id="UP000318717"/>
    </source>
</evidence>
<protein>
    <recommendedName>
        <fullName evidence="3">DUF2947 domain-containing protein</fullName>
    </recommendedName>
</protein>
<name>A0A4Y3HV35_9VIBR</name>
<keyword evidence="2" id="KW-1185">Reference proteome</keyword>
<gene>
    <name evidence="1" type="ORF">VIN01S_09480</name>
</gene>
<dbReference type="Proteomes" id="UP000318717">
    <property type="component" value="Unassembled WGS sequence"/>
</dbReference>
<sequence>MSNMDHISLDEYSRKWIFTHQSMPIPSEDLAGIKPFSQAKSAQFWKDNVSKQSPDSERMSSQDWPTSEVNWSDSVNWMSNWESDNEGLPEAVLEHIDWQDDVTVYFCYEKYNVVQTTWSIFKQHWKNFLFFDDGPILIGRRRKQALWFTTDGQVKLGNRP</sequence>
<evidence type="ECO:0008006" key="3">
    <source>
        <dbReference type="Google" id="ProtNLM"/>
    </source>
</evidence>
<comment type="caution">
    <text evidence="1">The sequence shown here is derived from an EMBL/GenBank/DDBJ whole genome shotgun (WGS) entry which is preliminary data.</text>
</comment>
<dbReference type="Pfam" id="PF11163">
    <property type="entry name" value="DUF2947"/>
    <property type="match status" value="1"/>
</dbReference>
<proteinExistence type="predicted"/>
<evidence type="ECO:0000313" key="1">
    <source>
        <dbReference type="EMBL" id="GEA50144.1"/>
    </source>
</evidence>
<organism evidence="1 2">
    <name type="scientific">Vibrio inusitatus NBRC 102082</name>
    <dbReference type="NCBI Taxonomy" id="1219070"/>
    <lineage>
        <taxon>Bacteria</taxon>
        <taxon>Pseudomonadati</taxon>
        <taxon>Pseudomonadota</taxon>
        <taxon>Gammaproteobacteria</taxon>
        <taxon>Vibrionales</taxon>
        <taxon>Vibrionaceae</taxon>
        <taxon>Vibrio</taxon>
    </lineage>
</organism>
<reference evidence="1 2" key="1">
    <citation type="submission" date="2019-06" db="EMBL/GenBank/DDBJ databases">
        <title>Whole genome shotgun sequence of Vibrio inusitatus NBRC 102082.</title>
        <authorList>
            <person name="Hosoyama A."/>
            <person name="Uohara A."/>
            <person name="Ohji S."/>
            <person name="Ichikawa N."/>
        </authorList>
    </citation>
    <scope>NUCLEOTIDE SEQUENCE [LARGE SCALE GENOMIC DNA]</scope>
    <source>
        <strain evidence="1 2">NBRC 102082</strain>
    </source>
</reference>
<dbReference type="AlphaFoldDB" id="A0A4Y3HV35"/>
<dbReference type="EMBL" id="BJLF01000003">
    <property type="protein sequence ID" value="GEA50144.1"/>
    <property type="molecule type" value="Genomic_DNA"/>
</dbReference>
<accession>A0A4Y3HV35</accession>